<name>A0A1I7SF97_BURXY</name>
<dbReference type="InterPro" id="IPR001841">
    <property type="entry name" value="Znf_RING"/>
</dbReference>
<dbReference type="SMART" id="SM00184">
    <property type="entry name" value="RING"/>
    <property type="match status" value="1"/>
</dbReference>
<reference evidence="16" key="1">
    <citation type="submission" date="2016-11" db="UniProtKB">
        <authorList>
            <consortium name="WormBaseParasite"/>
        </authorList>
    </citation>
    <scope>IDENTIFICATION</scope>
</reference>
<dbReference type="InterPro" id="IPR013083">
    <property type="entry name" value="Znf_RING/FYVE/PHD"/>
</dbReference>
<dbReference type="Proteomes" id="UP000095284">
    <property type="component" value="Unplaced"/>
</dbReference>
<keyword evidence="4" id="KW-0479">Metal-binding</keyword>
<dbReference type="EMBL" id="CAJFCV020000006">
    <property type="protein sequence ID" value="CAG9130450.1"/>
    <property type="molecule type" value="Genomic_DNA"/>
</dbReference>
<feature type="region of interest" description="Disordered" evidence="10">
    <location>
        <begin position="410"/>
        <end position="431"/>
    </location>
</feature>
<dbReference type="PROSITE" id="PS50089">
    <property type="entry name" value="ZF_RING_2"/>
    <property type="match status" value="1"/>
</dbReference>
<dbReference type="SUPFAM" id="SSF57850">
    <property type="entry name" value="RING/U-box"/>
    <property type="match status" value="1"/>
</dbReference>
<evidence type="ECO:0000313" key="14">
    <source>
        <dbReference type="Proteomes" id="UP000095284"/>
    </source>
</evidence>
<dbReference type="PANTHER" id="PTHR46077">
    <property type="entry name" value="E3 UBIQUITIN-PROTEIN LIGASE TOPORS"/>
    <property type="match status" value="1"/>
</dbReference>
<dbReference type="GO" id="GO:0061630">
    <property type="term" value="F:ubiquitin protein ligase activity"/>
    <property type="evidence" value="ECO:0007669"/>
    <property type="project" value="UniProtKB-EC"/>
</dbReference>
<dbReference type="EMBL" id="CAJFDI010000006">
    <property type="protein sequence ID" value="CAD5234580.1"/>
    <property type="molecule type" value="Genomic_DNA"/>
</dbReference>
<keyword evidence="7" id="KW-0805">Transcription regulation</keyword>
<evidence type="ECO:0000256" key="8">
    <source>
        <dbReference type="ARBA" id="ARBA00023163"/>
    </source>
</evidence>
<dbReference type="InterPro" id="IPR017907">
    <property type="entry name" value="Znf_RING_CS"/>
</dbReference>
<sequence>MSPTKRHMKLQQDYKKPKRTKVDQDVKCPICLNVAEDLTLLSTCTHAFCYSCIVRWITQKANCPLCKVPVKLMKHNLPQKWEETDGYFVRGDELDAEEKIEESEFKEIRNKERPFTDEIQLMREVMNDLNVEKYKLTSTLEERSDAAEKIIAIADLARRSGRLSRRRFVSDPIFRFVAYSTNADRTTLIKTSTDVDVTPEYVEKNYDKLRMKIVPFVIRELRAITSVSVFSIDNLVELFLCCMKNMTIYKNQLQATLKSMGVRHPLTVYNTVLSFVSANQSLKLYDSNSRYVRRITLSNNFVEDEVNGQDDLMLLPAQPSSDDNDVMIVDELPSSSRRTRHPFPTSQASSSGIPDVSPLAYVPNQIRMQFRDMLKRRNGTEETNDRGRNSEIQVLPSEFDPVFIYPGFRDPRARLPTPDPADVMVLDSDSD</sequence>
<dbReference type="eggNOG" id="KOG0800">
    <property type="taxonomic scope" value="Eukaryota"/>
</dbReference>
<feature type="region of interest" description="Disordered" evidence="10">
    <location>
        <begin position="335"/>
        <end position="358"/>
    </location>
</feature>
<dbReference type="PROSITE" id="PS00518">
    <property type="entry name" value="ZF_RING_1"/>
    <property type="match status" value="1"/>
</dbReference>
<comment type="catalytic activity">
    <reaction evidence="1">
        <text>S-ubiquitinyl-[E2 ubiquitin-conjugating enzyme]-L-cysteine + [acceptor protein]-L-lysine = [E2 ubiquitin-conjugating enzyme]-L-cysteine + N(6)-ubiquitinyl-[acceptor protein]-L-lysine.</text>
        <dbReference type="EC" id="2.3.2.27"/>
    </reaction>
</comment>
<keyword evidence="15" id="KW-1185">Reference proteome</keyword>
<feature type="domain" description="RING-type" evidence="11">
    <location>
        <begin position="28"/>
        <end position="67"/>
    </location>
</feature>
<dbReference type="PANTHER" id="PTHR46077:SF1">
    <property type="entry name" value="TOP1 BINDING ARGININE_SERINE RICH PROTEIN, E3 UBIQUITIN LIGASE"/>
    <property type="match status" value="1"/>
</dbReference>
<evidence type="ECO:0000256" key="1">
    <source>
        <dbReference type="ARBA" id="ARBA00000900"/>
    </source>
</evidence>
<organism evidence="14 16">
    <name type="scientific">Bursaphelenchus xylophilus</name>
    <name type="common">Pinewood nematode worm</name>
    <name type="synonym">Aphelenchoides xylophilus</name>
    <dbReference type="NCBI Taxonomy" id="6326"/>
    <lineage>
        <taxon>Eukaryota</taxon>
        <taxon>Metazoa</taxon>
        <taxon>Ecdysozoa</taxon>
        <taxon>Nematoda</taxon>
        <taxon>Chromadorea</taxon>
        <taxon>Rhabditida</taxon>
        <taxon>Tylenchina</taxon>
        <taxon>Tylenchomorpha</taxon>
        <taxon>Aphelenchoidea</taxon>
        <taxon>Aphelenchoididae</taxon>
        <taxon>Bursaphelenchus</taxon>
    </lineage>
</organism>
<keyword evidence="6" id="KW-0862">Zinc</keyword>
<evidence type="ECO:0000313" key="15">
    <source>
        <dbReference type="Proteomes" id="UP000659654"/>
    </source>
</evidence>
<evidence type="ECO:0000256" key="10">
    <source>
        <dbReference type="SAM" id="MobiDB-lite"/>
    </source>
</evidence>
<dbReference type="Pfam" id="PF00097">
    <property type="entry name" value="zf-C3HC4"/>
    <property type="match status" value="1"/>
</dbReference>
<evidence type="ECO:0000256" key="4">
    <source>
        <dbReference type="ARBA" id="ARBA00022723"/>
    </source>
</evidence>
<keyword evidence="5 9" id="KW-0863">Zinc-finger</keyword>
<evidence type="ECO:0000259" key="11">
    <source>
        <dbReference type="PROSITE" id="PS50089"/>
    </source>
</evidence>
<evidence type="ECO:0000313" key="13">
    <source>
        <dbReference type="EMBL" id="CAG9130450.1"/>
    </source>
</evidence>
<evidence type="ECO:0000256" key="5">
    <source>
        <dbReference type="ARBA" id="ARBA00022771"/>
    </source>
</evidence>
<keyword evidence="3" id="KW-0808">Transferase</keyword>
<gene>
    <name evidence="12" type="ORF">BXYJ_LOCUS14671</name>
</gene>
<dbReference type="WBParaSite" id="BXY_1170900.1">
    <property type="protein sequence ID" value="BXY_1170900.1"/>
    <property type="gene ID" value="BXY_1170900"/>
</dbReference>
<dbReference type="AlphaFoldDB" id="A0A1I7SF97"/>
<keyword evidence="8" id="KW-0804">Transcription</keyword>
<reference evidence="13" key="2">
    <citation type="submission" date="2020-08" db="EMBL/GenBank/DDBJ databases">
        <authorList>
            <person name="Kikuchi T."/>
        </authorList>
    </citation>
    <scope>NUCLEOTIDE SEQUENCE</scope>
    <source>
        <strain evidence="12">Ka4C1</strain>
    </source>
</reference>
<dbReference type="Proteomes" id="UP000582659">
    <property type="component" value="Unassembled WGS sequence"/>
</dbReference>
<evidence type="ECO:0000256" key="7">
    <source>
        <dbReference type="ARBA" id="ARBA00023015"/>
    </source>
</evidence>
<evidence type="ECO:0000256" key="6">
    <source>
        <dbReference type="ARBA" id="ARBA00022833"/>
    </source>
</evidence>
<dbReference type="GO" id="GO:0000209">
    <property type="term" value="P:protein polyubiquitination"/>
    <property type="evidence" value="ECO:0007669"/>
    <property type="project" value="TreeGrafter"/>
</dbReference>
<dbReference type="GO" id="GO:0008270">
    <property type="term" value="F:zinc ion binding"/>
    <property type="evidence" value="ECO:0007669"/>
    <property type="project" value="UniProtKB-KW"/>
</dbReference>
<dbReference type="GO" id="GO:0006513">
    <property type="term" value="P:protein monoubiquitination"/>
    <property type="evidence" value="ECO:0007669"/>
    <property type="project" value="TreeGrafter"/>
</dbReference>
<dbReference type="OrthoDB" id="9049620at2759"/>
<evidence type="ECO:0000313" key="12">
    <source>
        <dbReference type="EMBL" id="CAD5234580.1"/>
    </source>
</evidence>
<evidence type="ECO:0000313" key="16">
    <source>
        <dbReference type="WBParaSite" id="BXY_1170900.1"/>
    </source>
</evidence>
<dbReference type="InterPro" id="IPR018957">
    <property type="entry name" value="Znf_C3HC4_RING-type"/>
</dbReference>
<protein>
    <recommendedName>
        <fullName evidence="2">RING-type E3 ubiquitin transferase</fullName>
        <ecNumber evidence="2">2.3.2.27</ecNumber>
    </recommendedName>
</protein>
<dbReference type="EC" id="2.3.2.27" evidence="2"/>
<dbReference type="Proteomes" id="UP000659654">
    <property type="component" value="Unassembled WGS sequence"/>
</dbReference>
<evidence type="ECO:0000256" key="2">
    <source>
        <dbReference type="ARBA" id="ARBA00012483"/>
    </source>
</evidence>
<evidence type="ECO:0000256" key="9">
    <source>
        <dbReference type="PROSITE-ProRule" id="PRU00175"/>
    </source>
</evidence>
<dbReference type="Gene3D" id="3.30.40.10">
    <property type="entry name" value="Zinc/RING finger domain, C3HC4 (zinc finger)"/>
    <property type="match status" value="1"/>
</dbReference>
<accession>A0A1I7SF97</accession>
<evidence type="ECO:0000256" key="3">
    <source>
        <dbReference type="ARBA" id="ARBA00022679"/>
    </source>
</evidence>
<proteinExistence type="predicted"/>